<keyword evidence="3" id="KW-1185">Reference proteome</keyword>
<keyword evidence="1" id="KW-0472">Membrane</keyword>
<organism evidence="2 3">
    <name type="scientific">Sphingomonas kaistensis</name>
    <dbReference type="NCBI Taxonomy" id="298708"/>
    <lineage>
        <taxon>Bacteria</taxon>
        <taxon>Pseudomonadati</taxon>
        <taxon>Pseudomonadota</taxon>
        <taxon>Alphaproteobacteria</taxon>
        <taxon>Sphingomonadales</taxon>
        <taxon>Sphingomonadaceae</taxon>
        <taxon>Sphingomonas</taxon>
    </lineage>
</organism>
<sequence>MIRTDFKKDAKMRAATLALIAIVSVLLWQTRIGSFLLYPFTILATWFHEFGHGVAALLTGNSFNKLLIFPDGSGLAYTSRSADAFRLTDAFVPAGGLFGPPVAGALLIICSKSREATQGALSLLGILLLASTAIWVRTLVGWLVLPAIGLLILWIAYRGSPPLQRFVIQLLGVQAIISTWQQLDYLFTSQADVGGESGLSDTGAIEAALFAPYWFWGALISVMSAVLLLWSLKVAFRR</sequence>
<dbReference type="Pfam" id="PF13398">
    <property type="entry name" value="Peptidase_M50B"/>
    <property type="match status" value="1"/>
</dbReference>
<dbReference type="RefSeq" id="WP_338502362.1">
    <property type="nucleotide sequence ID" value="NZ_CP145607.1"/>
</dbReference>
<dbReference type="PANTHER" id="PTHR33979:SF2">
    <property type="entry name" value="PEPTIDASE M50B-LIKE-DOMAIN-CONTAINING PROTEIN"/>
    <property type="match status" value="1"/>
</dbReference>
<evidence type="ECO:0000256" key="1">
    <source>
        <dbReference type="SAM" id="Phobius"/>
    </source>
</evidence>
<keyword evidence="1" id="KW-1133">Transmembrane helix</keyword>
<gene>
    <name evidence="2" type="ORF">V6R86_04140</name>
</gene>
<evidence type="ECO:0000313" key="3">
    <source>
        <dbReference type="Proteomes" id="UP001382935"/>
    </source>
</evidence>
<reference evidence="2 3" key="1">
    <citation type="submission" date="2024-02" db="EMBL/GenBank/DDBJ databases">
        <title>Full genome sequence of Sphingomonas kaistensis.</title>
        <authorList>
            <person name="Poletto B.L."/>
            <person name="Silva G."/>
            <person name="Galante D."/>
            <person name="Campos K.R."/>
            <person name="Santos M.B.N."/>
            <person name="Sacchi C.T."/>
        </authorList>
    </citation>
    <scope>NUCLEOTIDE SEQUENCE [LARGE SCALE GENOMIC DNA]</scope>
    <source>
        <strain evidence="2 3">MA4R</strain>
    </source>
</reference>
<dbReference type="Proteomes" id="UP001382935">
    <property type="component" value="Chromosome"/>
</dbReference>
<feature type="transmembrane region" description="Helical" evidence="1">
    <location>
        <begin position="90"/>
        <end position="109"/>
    </location>
</feature>
<proteinExistence type="predicted"/>
<evidence type="ECO:0000313" key="2">
    <source>
        <dbReference type="EMBL" id="WWM69895.1"/>
    </source>
</evidence>
<name>A0ABZ2FYY8_9SPHN</name>
<dbReference type="EMBL" id="CP145607">
    <property type="protein sequence ID" value="WWM69895.1"/>
    <property type="molecule type" value="Genomic_DNA"/>
</dbReference>
<protein>
    <submittedName>
        <fullName evidence="2">M50 family metallopeptidase</fullName>
    </submittedName>
</protein>
<feature type="transmembrane region" description="Helical" evidence="1">
    <location>
        <begin position="12"/>
        <end position="30"/>
    </location>
</feature>
<accession>A0ABZ2FYY8</accession>
<feature type="transmembrane region" description="Helical" evidence="1">
    <location>
        <begin position="140"/>
        <end position="157"/>
    </location>
</feature>
<dbReference type="PANTHER" id="PTHR33979">
    <property type="entry name" value="OS02G0221600 PROTEIN"/>
    <property type="match status" value="1"/>
</dbReference>
<feature type="transmembrane region" description="Helical" evidence="1">
    <location>
        <begin position="116"/>
        <end position="134"/>
    </location>
</feature>
<keyword evidence="1" id="KW-0812">Transmembrane</keyword>
<dbReference type="InterPro" id="IPR049500">
    <property type="entry name" value="Peptidase_M50B-like"/>
</dbReference>
<feature type="transmembrane region" description="Helical" evidence="1">
    <location>
        <begin position="213"/>
        <end position="232"/>
    </location>
</feature>